<sequence>MSDIPEPWPTPGPTHDQPDQVLTTPEAVTNLSPDQPAEGLTTPSVITDPFQDFGFSRPDQTGPPSSLDQAVSRVIRTRREFYYAKSAFNHAEDDLRYGLRLIPKEEAEYWLSQCGL</sequence>
<dbReference type="Proteomes" id="UP001215712">
    <property type="component" value="Unassembled WGS sequence"/>
</dbReference>
<gene>
    <name evidence="2" type="ORF">N7493_004233</name>
</gene>
<comment type="caution">
    <text evidence="2">The sequence shown here is derived from an EMBL/GenBank/DDBJ whole genome shotgun (WGS) entry which is preliminary data.</text>
</comment>
<proteinExistence type="predicted"/>
<evidence type="ECO:0000313" key="2">
    <source>
        <dbReference type="EMBL" id="KAJ5732752.1"/>
    </source>
</evidence>
<reference evidence="2" key="2">
    <citation type="submission" date="2023-01" db="EMBL/GenBank/DDBJ databases">
        <authorList>
            <person name="Petersen C."/>
        </authorList>
    </citation>
    <scope>NUCLEOTIDE SEQUENCE</scope>
    <source>
        <strain evidence="2">IBT 17514</strain>
    </source>
</reference>
<dbReference type="EMBL" id="JAQJAN010000004">
    <property type="protein sequence ID" value="KAJ5732752.1"/>
    <property type="molecule type" value="Genomic_DNA"/>
</dbReference>
<feature type="compositionally biased region" description="Polar residues" evidence="1">
    <location>
        <begin position="20"/>
        <end position="33"/>
    </location>
</feature>
<name>A0AAD6HR54_9EURO</name>
<organism evidence="2 3">
    <name type="scientific">Penicillium malachiteum</name>
    <dbReference type="NCBI Taxonomy" id="1324776"/>
    <lineage>
        <taxon>Eukaryota</taxon>
        <taxon>Fungi</taxon>
        <taxon>Dikarya</taxon>
        <taxon>Ascomycota</taxon>
        <taxon>Pezizomycotina</taxon>
        <taxon>Eurotiomycetes</taxon>
        <taxon>Eurotiomycetidae</taxon>
        <taxon>Eurotiales</taxon>
        <taxon>Aspergillaceae</taxon>
        <taxon>Penicillium</taxon>
    </lineage>
</organism>
<feature type="compositionally biased region" description="Polar residues" evidence="1">
    <location>
        <begin position="58"/>
        <end position="69"/>
    </location>
</feature>
<feature type="region of interest" description="Disordered" evidence="1">
    <location>
        <begin position="1"/>
        <end position="69"/>
    </location>
</feature>
<protein>
    <submittedName>
        <fullName evidence="2">Uncharacterized protein</fullName>
    </submittedName>
</protein>
<evidence type="ECO:0000313" key="3">
    <source>
        <dbReference type="Proteomes" id="UP001215712"/>
    </source>
</evidence>
<dbReference type="AlphaFoldDB" id="A0AAD6HR54"/>
<keyword evidence="3" id="KW-1185">Reference proteome</keyword>
<reference evidence="2" key="1">
    <citation type="journal article" date="2023" name="IMA Fungus">
        <title>Comparative genomic study of the Penicillium genus elucidates a diverse pangenome and 15 lateral gene transfer events.</title>
        <authorList>
            <person name="Petersen C."/>
            <person name="Sorensen T."/>
            <person name="Nielsen M.R."/>
            <person name="Sondergaard T.E."/>
            <person name="Sorensen J.L."/>
            <person name="Fitzpatrick D.A."/>
            <person name="Frisvad J.C."/>
            <person name="Nielsen K.L."/>
        </authorList>
    </citation>
    <scope>NUCLEOTIDE SEQUENCE</scope>
    <source>
        <strain evidence="2">IBT 17514</strain>
    </source>
</reference>
<accession>A0AAD6HR54</accession>
<evidence type="ECO:0000256" key="1">
    <source>
        <dbReference type="SAM" id="MobiDB-lite"/>
    </source>
</evidence>
<feature type="compositionally biased region" description="Pro residues" evidence="1">
    <location>
        <begin position="1"/>
        <end position="12"/>
    </location>
</feature>